<proteinExistence type="predicted"/>
<dbReference type="RefSeq" id="WP_047905228.1">
    <property type="nucleotide sequence ID" value="NZ_CP011807.3"/>
</dbReference>
<keyword evidence="1" id="KW-1133">Transmembrane helix</keyword>
<dbReference type="EMBL" id="CP011807">
    <property type="protein sequence ID" value="AKM29283.1"/>
    <property type="molecule type" value="Genomic_DNA"/>
</dbReference>
<evidence type="ECO:0000313" key="3">
    <source>
        <dbReference type="Proteomes" id="UP000035651"/>
    </source>
</evidence>
<feature type="transmembrane region" description="Helical" evidence="1">
    <location>
        <begin position="6"/>
        <end position="30"/>
    </location>
</feature>
<keyword evidence="1" id="KW-0472">Membrane</keyword>
<dbReference type="AlphaFoldDB" id="A0A0H3WRU1"/>
<keyword evidence="1" id="KW-0812">Transmembrane</keyword>
<accession>A0A0H3WRU1</accession>
<evidence type="ECO:0000313" key="2">
    <source>
        <dbReference type="EMBL" id="AKM29283.1"/>
    </source>
</evidence>
<dbReference type="KEGG" id="pfg:AB870_02780"/>
<reference evidence="2" key="1">
    <citation type="submission" date="2016-06" db="EMBL/GenBank/DDBJ databases">
        <title>Complete Genome Sequence of Pandoraea faecigallinarum DSM-23572.</title>
        <authorList>
            <person name="Yong D."/>
            <person name="Ee R."/>
            <person name="Lim Y.-L."/>
            <person name="Yin W.-F."/>
            <person name="Chan K.-G."/>
        </authorList>
    </citation>
    <scope>NUCLEOTIDE SEQUENCE</scope>
    <source>
        <strain evidence="2">DSM 23572</strain>
    </source>
</reference>
<gene>
    <name evidence="2" type="ORF">AB870_02780</name>
</gene>
<name>A0A0H3WRU1_9BURK</name>
<evidence type="ECO:0000256" key="1">
    <source>
        <dbReference type="SAM" id="Phobius"/>
    </source>
</evidence>
<protein>
    <submittedName>
        <fullName evidence="2">Uncharacterized protein</fullName>
    </submittedName>
</protein>
<sequence>MDISVITAIAGGVGAIIGSMSGAMATLIAARMGVKQRQREQLVERAYDAAAAEYRAHVDARQANIDAGNSQNIAAFSRYLVYHLTFIGQITDLNRVHKLDANAVTHALDEATRMARVSRSPDLDAGA</sequence>
<dbReference type="Proteomes" id="UP000035651">
    <property type="component" value="Chromosome"/>
</dbReference>
<keyword evidence="3" id="KW-1185">Reference proteome</keyword>
<organism evidence="2 3">
    <name type="scientific">Pandoraea faecigallinarum</name>
    <dbReference type="NCBI Taxonomy" id="656179"/>
    <lineage>
        <taxon>Bacteria</taxon>
        <taxon>Pseudomonadati</taxon>
        <taxon>Pseudomonadota</taxon>
        <taxon>Betaproteobacteria</taxon>
        <taxon>Burkholderiales</taxon>
        <taxon>Burkholderiaceae</taxon>
        <taxon>Pandoraea</taxon>
    </lineage>
</organism>
<dbReference type="PATRIC" id="fig|656179.3.peg.613"/>